<gene>
    <name evidence="1" type="ORF">SAMN05421738_106115</name>
</gene>
<reference evidence="2" key="1">
    <citation type="submission" date="2016-10" db="EMBL/GenBank/DDBJ databases">
        <authorList>
            <person name="Varghese N."/>
            <person name="Submissions S."/>
        </authorList>
    </citation>
    <scope>NUCLEOTIDE SEQUENCE [LARGE SCALE GENOMIC DNA]</scope>
    <source>
        <strain evidence="2">XJ109</strain>
    </source>
</reference>
<dbReference type="EMBL" id="FOUZ01000006">
    <property type="protein sequence ID" value="SFN07896.1"/>
    <property type="molecule type" value="Genomic_DNA"/>
</dbReference>
<protein>
    <recommendedName>
        <fullName evidence="3">MerR HTH family regulatory protein</fullName>
    </recommendedName>
</protein>
<organism evidence="1 2">
    <name type="scientific">Algoriella xinjiangensis</name>
    <dbReference type="NCBI Taxonomy" id="684065"/>
    <lineage>
        <taxon>Bacteria</taxon>
        <taxon>Pseudomonadati</taxon>
        <taxon>Bacteroidota</taxon>
        <taxon>Flavobacteriia</taxon>
        <taxon>Flavobacteriales</taxon>
        <taxon>Weeksellaceae</taxon>
        <taxon>Algoriella</taxon>
    </lineage>
</organism>
<accession>A0A1I4W3U4</accession>
<sequence>MSQKDNKRGQLVDSAYILKYFNITRNALTSWDKKGFPVNKSPITNRKYYYLEECEEFLTTGQLKRSKKAPK</sequence>
<keyword evidence="2" id="KW-1185">Reference proteome</keyword>
<dbReference type="AlphaFoldDB" id="A0A1I4W3U4"/>
<evidence type="ECO:0000313" key="2">
    <source>
        <dbReference type="Proteomes" id="UP000199149"/>
    </source>
</evidence>
<evidence type="ECO:0008006" key="3">
    <source>
        <dbReference type="Google" id="ProtNLM"/>
    </source>
</evidence>
<proteinExistence type="predicted"/>
<evidence type="ECO:0000313" key="1">
    <source>
        <dbReference type="EMBL" id="SFN07896.1"/>
    </source>
</evidence>
<dbReference type="RefSeq" id="WP_092907967.1">
    <property type="nucleotide sequence ID" value="NZ_FOUZ01000006.1"/>
</dbReference>
<name>A0A1I4W3U4_9FLAO</name>
<dbReference type="Proteomes" id="UP000199149">
    <property type="component" value="Unassembled WGS sequence"/>
</dbReference>